<dbReference type="InterPro" id="IPR002048">
    <property type="entry name" value="EF_hand_dom"/>
</dbReference>
<dbReference type="GO" id="GO:0005783">
    <property type="term" value="C:endoplasmic reticulum"/>
    <property type="evidence" value="ECO:0007669"/>
    <property type="project" value="TreeGrafter"/>
</dbReference>
<keyword evidence="2" id="KW-0677">Repeat</keyword>
<accession>S0B354</accession>
<dbReference type="OMA" id="MLYEALF"/>
<dbReference type="PROSITE" id="PS00018">
    <property type="entry name" value="EF_HAND_1"/>
    <property type="match status" value="3"/>
</dbReference>
<name>S0B354_ENTIV</name>
<dbReference type="InterPro" id="IPR011992">
    <property type="entry name" value="EF-hand-dom_pair"/>
</dbReference>
<dbReference type="PANTHER" id="PTHR10827:SF98">
    <property type="entry name" value="45 KDA CALCIUM-BINDING PROTEIN"/>
    <property type="match status" value="1"/>
</dbReference>
<dbReference type="Gene3D" id="1.10.238.10">
    <property type="entry name" value="EF-hand"/>
    <property type="match status" value="3"/>
</dbReference>
<dbReference type="VEuPathDB" id="AmoebaDB:EIN_061180"/>
<dbReference type="PROSITE" id="PS50222">
    <property type="entry name" value="EF_HAND_2"/>
    <property type="match status" value="3"/>
</dbReference>
<dbReference type="SMART" id="SM00054">
    <property type="entry name" value="EFh"/>
    <property type="match status" value="4"/>
</dbReference>
<feature type="domain" description="EF-hand" evidence="4">
    <location>
        <begin position="168"/>
        <end position="203"/>
    </location>
</feature>
<dbReference type="Pfam" id="PF13202">
    <property type="entry name" value="EF-hand_5"/>
    <property type="match status" value="2"/>
</dbReference>
<dbReference type="GO" id="GO:0005509">
    <property type="term" value="F:calcium ion binding"/>
    <property type="evidence" value="ECO:0007669"/>
    <property type="project" value="InterPro"/>
</dbReference>
<evidence type="ECO:0000259" key="4">
    <source>
        <dbReference type="PROSITE" id="PS50222"/>
    </source>
</evidence>
<evidence type="ECO:0000313" key="5">
    <source>
        <dbReference type="EMBL" id="BAN42225.1"/>
    </source>
</evidence>
<keyword evidence="3" id="KW-0106">Calcium</keyword>
<proteinExistence type="evidence at transcript level"/>
<feature type="domain" description="EF-hand" evidence="4">
    <location>
        <begin position="41"/>
        <end position="76"/>
    </location>
</feature>
<feature type="domain" description="EF-hand" evidence="4">
    <location>
        <begin position="251"/>
        <end position="286"/>
    </location>
</feature>
<sequence length="312" mass="35747">MSFTFATKLAFSVMDVTDSKKLSLEEVTSKILPLVGNSDMATTDCMEFFFQLCDLDNDGFLSYEEFNHFMFCYDKCCDKGFVKIKADLIVVLFIEIFRAIDSDMNGTVCCSEVTHSISKLEYSNTTMFGYKDMFVDIKNYCTTKGPNTELTEFEFLCISIKPEILFMHLEAKYKTLFKKIDKEKRGFIDAKEMQGHIVELLFPRGCETKNAIDFLVSILVSSTKSQKVRVNQFGFIVELLKDVSSGSTFLTNPMLYEAMFRLIDNNSNGELDGDELLLLMNTVKLPSQKKSIVMDAFKTKHTITYTQFIDFF</sequence>
<dbReference type="InterPro" id="IPR018247">
    <property type="entry name" value="EF_Hand_1_Ca_BS"/>
</dbReference>
<dbReference type="AlphaFoldDB" id="S0B354"/>
<organism evidence="5">
    <name type="scientific">Entamoeba invadens</name>
    <dbReference type="NCBI Taxonomy" id="33085"/>
    <lineage>
        <taxon>Eukaryota</taxon>
        <taxon>Amoebozoa</taxon>
        <taxon>Evosea</taxon>
        <taxon>Archamoebae</taxon>
        <taxon>Mastigamoebida</taxon>
        <taxon>Entamoebidae</taxon>
        <taxon>Entamoeba</taxon>
    </lineage>
</organism>
<evidence type="ECO:0000256" key="2">
    <source>
        <dbReference type="ARBA" id="ARBA00022737"/>
    </source>
</evidence>
<evidence type="ECO:0000256" key="1">
    <source>
        <dbReference type="ARBA" id="ARBA00022723"/>
    </source>
</evidence>
<dbReference type="SUPFAM" id="SSF47473">
    <property type="entry name" value="EF-hand"/>
    <property type="match status" value="2"/>
</dbReference>
<keyword evidence="1" id="KW-0479">Metal-binding</keyword>
<dbReference type="EMBL" id="AK423838">
    <property type="protein sequence ID" value="BAN42225.1"/>
    <property type="molecule type" value="mRNA"/>
</dbReference>
<evidence type="ECO:0000256" key="3">
    <source>
        <dbReference type="ARBA" id="ARBA00022837"/>
    </source>
</evidence>
<dbReference type="PANTHER" id="PTHR10827">
    <property type="entry name" value="RETICULOCALBIN"/>
    <property type="match status" value="1"/>
</dbReference>
<protein>
    <recommendedName>
        <fullName evidence="4">EF-hand domain-containing protein</fullName>
    </recommendedName>
</protein>
<reference evidence="5" key="1">
    <citation type="submission" date="2012-06" db="EMBL/GenBank/DDBJ databases">
        <title>Short 5' UTR of Entamoeba genes.</title>
        <authorList>
            <person name="Hiranuka K."/>
            <person name="Kumagai M."/>
            <person name="Wakaguri H."/>
            <person name="Suzuki Y."/>
            <person name="Sugano S."/>
            <person name="Watanabe J."/>
            <person name="Makioka A."/>
        </authorList>
    </citation>
    <scope>NUCLEOTIDE SEQUENCE</scope>
    <source>
        <strain evidence="5">IP1</strain>
    </source>
</reference>